<proteinExistence type="predicted"/>
<dbReference type="AlphaFoldDB" id="X1M896"/>
<name>X1M896_9ZZZZ</name>
<protein>
    <submittedName>
        <fullName evidence="1">Uncharacterized protein</fullName>
    </submittedName>
</protein>
<accession>X1M896</accession>
<gene>
    <name evidence="1" type="ORF">S06H3_24789</name>
</gene>
<feature type="non-terminal residue" evidence="1">
    <location>
        <position position="57"/>
    </location>
</feature>
<organism evidence="1">
    <name type="scientific">marine sediment metagenome</name>
    <dbReference type="NCBI Taxonomy" id="412755"/>
    <lineage>
        <taxon>unclassified sequences</taxon>
        <taxon>metagenomes</taxon>
        <taxon>ecological metagenomes</taxon>
    </lineage>
</organism>
<comment type="caution">
    <text evidence="1">The sequence shown here is derived from an EMBL/GenBank/DDBJ whole genome shotgun (WGS) entry which is preliminary data.</text>
</comment>
<evidence type="ECO:0000313" key="1">
    <source>
        <dbReference type="EMBL" id="GAI27862.1"/>
    </source>
</evidence>
<reference evidence="1" key="1">
    <citation type="journal article" date="2014" name="Front. Microbiol.">
        <title>High frequency of phylogenetically diverse reductive dehalogenase-homologous genes in deep subseafloor sedimentary metagenomes.</title>
        <authorList>
            <person name="Kawai M."/>
            <person name="Futagami T."/>
            <person name="Toyoda A."/>
            <person name="Takaki Y."/>
            <person name="Nishi S."/>
            <person name="Hori S."/>
            <person name="Arai W."/>
            <person name="Tsubouchi T."/>
            <person name="Morono Y."/>
            <person name="Uchiyama I."/>
            <person name="Ito T."/>
            <person name="Fujiyama A."/>
            <person name="Inagaki F."/>
            <person name="Takami H."/>
        </authorList>
    </citation>
    <scope>NUCLEOTIDE SEQUENCE</scope>
    <source>
        <strain evidence="1">Expedition CK06-06</strain>
    </source>
</reference>
<sequence length="57" mass="5898">MAISIKPKTAKAQGLTASTTAKDKTLAKVSFVSRGTSGSVLTLKLTALSGAYIHFDN</sequence>
<dbReference type="EMBL" id="BARV01013953">
    <property type="protein sequence ID" value="GAI27862.1"/>
    <property type="molecule type" value="Genomic_DNA"/>
</dbReference>